<evidence type="ECO:0008006" key="3">
    <source>
        <dbReference type="Google" id="ProtNLM"/>
    </source>
</evidence>
<keyword evidence="2" id="KW-1185">Reference proteome</keyword>
<dbReference type="Proteomes" id="UP000800200">
    <property type="component" value="Unassembled WGS sequence"/>
</dbReference>
<protein>
    <recommendedName>
        <fullName evidence="3">hAT-like transposase RNase-H fold domain-containing protein</fullName>
    </recommendedName>
</protein>
<evidence type="ECO:0000313" key="2">
    <source>
        <dbReference type="Proteomes" id="UP000800200"/>
    </source>
</evidence>
<accession>A0A6A6EKR3</accession>
<sequence length="140" mass="16193">DNRMLHAIETGWFVLNKYHTMTEDDPVYAVALLLDPSKRRAYIEQNWPSDWLQSAFSGAGEIWEAEYNSIIDSEKLERSEDVSTPLKKSGDQLAFLLKSIEVKKKVICTDTDNLDVFINASPIEVDCTPLKWWSRIEQRK</sequence>
<organism evidence="1 2">
    <name type="scientific">Zopfia rhizophila CBS 207.26</name>
    <dbReference type="NCBI Taxonomy" id="1314779"/>
    <lineage>
        <taxon>Eukaryota</taxon>
        <taxon>Fungi</taxon>
        <taxon>Dikarya</taxon>
        <taxon>Ascomycota</taxon>
        <taxon>Pezizomycotina</taxon>
        <taxon>Dothideomycetes</taxon>
        <taxon>Dothideomycetes incertae sedis</taxon>
        <taxon>Zopfiaceae</taxon>
        <taxon>Zopfia</taxon>
    </lineage>
</organism>
<reference evidence="1" key="1">
    <citation type="journal article" date="2020" name="Stud. Mycol.">
        <title>101 Dothideomycetes genomes: a test case for predicting lifestyles and emergence of pathogens.</title>
        <authorList>
            <person name="Haridas S."/>
            <person name="Albert R."/>
            <person name="Binder M."/>
            <person name="Bloem J."/>
            <person name="Labutti K."/>
            <person name="Salamov A."/>
            <person name="Andreopoulos B."/>
            <person name="Baker S."/>
            <person name="Barry K."/>
            <person name="Bills G."/>
            <person name="Bluhm B."/>
            <person name="Cannon C."/>
            <person name="Castanera R."/>
            <person name="Culley D."/>
            <person name="Daum C."/>
            <person name="Ezra D."/>
            <person name="Gonzalez J."/>
            <person name="Henrissat B."/>
            <person name="Kuo A."/>
            <person name="Liang C."/>
            <person name="Lipzen A."/>
            <person name="Lutzoni F."/>
            <person name="Magnuson J."/>
            <person name="Mondo S."/>
            <person name="Nolan M."/>
            <person name="Ohm R."/>
            <person name="Pangilinan J."/>
            <person name="Park H.-J."/>
            <person name="Ramirez L."/>
            <person name="Alfaro M."/>
            <person name="Sun H."/>
            <person name="Tritt A."/>
            <person name="Yoshinaga Y."/>
            <person name="Zwiers L.-H."/>
            <person name="Turgeon B."/>
            <person name="Goodwin S."/>
            <person name="Spatafora J."/>
            <person name="Crous P."/>
            <person name="Grigoriev I."/>
        </authorList>
    </citation>
    <scope>NUCLEOTIDE SEQUENCE</scope>
    <source>
        <strain evidence="1">CBS 207.26</strain>
    </source>
</reference>
<evidence type="ECO:0000313" key="1">
    <source>
        <dbReference type="EMBL" id="KAF2191633.1"/>
    </source>
</evidence>
<proteinExistence type="predicted"/>
<feature type="non-terminal residue" evidence="1">
    <location>
        <position position="1"/>
    </location>
</feature>
<dbReference type="OrthoDB" id="3791344at2759"/>
<dbReference type="EMBL" id="ML994616">
    <property type="protein sequence ID" value="KAF2191633.1"/>
    <property type="molecule type" value="Genomic_DNA"/>
</dbReference>
<dbReference type="AlphaFoldDB" id="A0A6A6EKR3"/>
<gene>
    <name evidence="1" type="ORF">K469DRAFT_555557</name>
</gene>
<name>A0A6A6EKR3_9PEZI</name>